<feature type="chain" id="PRO_5042612162" description="Pyrroline-5-carboxylate reductase" evidence="5">
    <location>
        <begin position="20"/>
        <end position="290"/>
    </location>
</feature>
<dbReference type="PANTHER" id="PTHR11645:SF65">
    <property type="entry name" value="HYPOTHETICAL PYRROLINE-5-CARBOXYLATE REDUCTASE (EUROFUNG)"/>
    <property type="match status" value="1"/>
</dbReference>
<feature type="domain" description="Pyrroline-5-carboxylate reductase dimerisation" evidence="7">
    <location>
        <begin position="184"/>
        <end position="287"/>
    </location>
</feature>
<keyword evidence="5" id="KW-0732">Signal</keyword>
<dbReference type="Pfam" id="PF03807">
    <property type="entry name" value="F420_oxidored"/>
    <property type="match status" value="1"/>
</dbReference>
<dbReference type="Pfam" id="PF14748">
    <property type="entry name" value="P5CR_dimer"/>
    <property type="match status" value="1"/>
</dbReference>
<dbReference type="InterPro" id="IPR028939">
    <property type="entry name" value="P5C_Rdtase_cat_N"/>
</dbReference>
<keyword evidence="9" id="KW-1185">Reference proteome</keyword>
<name>A0AAJ0CH14_9HYPO</name>
<evidence type="ECO:0000313" key="8">
    <source>
        <dbReference type="EMBL" id="KAK2592765.1"/>
    </source>
</evidence>
<evidence type="ECO:0000256" key="2">
    <source>
        <dbReference type="ARBA" id="ARBA00022857"/>
    </source>
</evidence>
<dbReference type="InterPro" id="IPR008927">
    <property type="entry name" value="6-PGluconate_DH-like_C_sf"/>
</dbReference>
<dbReference type="SUPFAM" id="SSF48179">
    <property type="entry name" value="6-phosphogluconate dehydrogenase C-terminal domain-like"/>
    <property type="match status" value="1"/>
</dbReference>
<keyword evidence="2 4" id="KW-0521">NADP</keyword>
<comment type="similarity">
    <text evidence="1">Belongs to the pyrroline-5-carboxylate reductase family.</text>
</comment>
<gene>
    <name evidence="8" type="ORF">QQS21_009537</name>
</gene>
<keyword evidence="3" id="KW-0560">Oxidoreductase</keyword>
<reference evidence="8" key="1">
    <citation type="submission" date="2023-06" db="EMBL/GenBank/DDBJ databases">
        <title>Conoideocrella luteorostrata (Hypocreales: Clavicipitaceae), a potential biocontrol fungus for elongate hemlock scale in United States Christmas tree production areas.</title>
        <authorList>
            <person name="Barrett H."/>
            <person name="Lovett B."/>
            <person name="Macias A.M."/>
            <person name="Stajich J.E."/>
            <person name="Kasson M.T."/>
        </authorList>
    </citation>
    <scope>NUCLEOTIDE SEQUENCE</scope>
    <source>
        <strain evidence="8">ARSEF 14590</strain>
    </source>
</reference>
<dbReference type="Gene3D" id="1.10.3730.10">
    <property type="entry name" value="ProC C-terminal domain-like"/>
    <property type="match status" value="1"/>
</dbReference>
<dbReference type="AlphaFoldDB" id="A0AAJ0CH14"/>
<dbReference type="PANTHER" id="PTHR11645">
    <property type="entry name" value="PYRROLINE-5-CARBOXYLATE REDUCTASE"/>
    <property type="match status" value="1"/>
</dbReference>
<feature type="signal peptide" evidence="5">
    <location>
        <begin position="1"/>
        <end position="19"/>
    </location>
</feature>
<feature type="binding site" evidence="4">
    <location>
        <begin position="81"/>
        <end position="84"/>
    </location>
    <ligand>
        <name>NADP(+)</name>
        <dbReference type="ChEBI" id="CHEBI:58349"/>
    </ligand>
</feature>
<feature type="binding site" evidence="4">
    <location>
        <begin position="9"/>
        <end position="14"/>
    </location>
    <ligand>
        <name>NADP(+)</name>
        <dbReference type="ChEBI" id="CHEBI:58349"/>
    </ligand>
</feature>
<evidence type="ECO:0000259" key="7">
    <source>
        <dbReference type="Pfam" id="PF14748"/>
    </source>
</evidence>
<dbReference type="FunFam" id="1.10.3730.10:FF:000001">
    <property type="entry name" value="Pyrroline-5-carboxylate reductase"/>
    <property type="match status" value="1"/>
</dbReference>
<dbReference type="PIRSF" id="PIRSF000193">
    <property type="entry name" value="Pyrrol-5-carb_rd"/>
    <property type="match status" value="1"/>
</dbReference>
<sequence length="290" mass="30613">MAPITVALLGCGNLGSALAGGILSPADKATVAVTRLITTVGTEDSKRRVEEQFDKHSSRLTVLLQQENLRAIQEADVVVFAVKPAKREEVFGAPGAREALRGKLIISIMAGTSTKELSRLALGDQPPTGDQLALQVVRAMPNMAAKIREAVTLFTADLNTLTKENYEITSWLFNQVGEGQCIPEATFDISAVLVGCAGSLLLLAVDGLLDAAVAEGVRRPEATKMAVNSAIGMMKLVPAGNHPSVLREKIASPGGCSIRALLELEKQGVRAAFTRAILAAADRSKQMSKS</sequence>
<evidence type="ECO:0000256" key="3">
    <source>
        <dbReference type="ARBA" id="ARBA00023002"/>
    </source>
</evidence>
<evidence type="ECO:0008006" key="10">
    <source>
        <dbReference type="Google" id="ProtNLM"/>
    </source>
</evidence>
<dbReference type="InterPro" id="IPR029036">
    <property type="entry name" value="P5CR_dimer"/>
</dbReference>
<feature type="binding site" evidence="4">
    <location>
        <position position="68"/>
    </location>
    <ligand>
        <name>NADPH</name>
        <dbReference type="ChEBI" id="CHEBI:57783"/>
    </ligand>
</feature>
<dbReference type="GO" id="GO:0055129">
    <property type="term" value="P:L-proline biosynthetic process"/>
    <property type="evidence" value="ECO:0007669"/>
    <property type="project" value="TreeGrafter"/>
</dbReference>
<dbReference type="Gene3D" id="3.40.50.720">
    <property type="entry name" value="NAD(P)-binding Rossmann-like Domain"/>
    <property type="match status" value="1"/>
</dbReference>
<dbReference type="SUPFAM" id="SSF51735">
    <property type="entry name" value="NAD(P)-binding Rossmann-fold domains"/>
    <property type="match status" value="1"/>
</dbReference>
<evidence type="ECO:0000259" key="6">
    <source>
        <dbReference type="Pfam" id="PF03807"/>
    </source>
</evidence>
<evidence type="ECO:0000256" key="4">
    <source>
        <dbReference type="PIRSR" id="PIRSR000193-1"/>
    </source>
</evidence>
<evidence type="ECO:0000313" key="9">
    <source>
        <dbReference type="Proteomes" id="UP001251528"/>
    </source>
</evidence>
<dbReference type="Proteomes" id="UP001251528">
    <property type="component" value="Unassembled WGS sequence"/>
</dbReference>
<dbReference type="InterPro" id="IPR000304">
    <property type="entry name" value="Pyrroline-COOH_reductase"/>
</dbReference>
<protein>
    <recommendedName>
        <fullName evidence="10">Pyrroline-5-carboxylate reductase</fullName>
    </recommendedName>
</protein>
<comment type="caution">
    <text evidence="8">The sequence shown here is derived from an EMBL/GenBank/DDBJ whole genome shotgun (WGS) entry which is preliminary data.</text>
</comment>
<dbReference type="EMBL" id="JASWJB010000247">
    <property type="protein sequence ID" value="KAK2592765.1"/>
    <property type="molecule type" value="Genomic_DNA"/>
</dbReference>
<dbReference type="InterPro" id="IPR036291">
    <property type="entry name" value="NAD(P)-bd_dom_sf"/>
</dbReference>
<dbReference type="GO" id="GO:0004735">
    <property type="term" value="F:pyrroline-5-carboxylate reductase activity"/>
    <property type="evidence" value="ECO:0007669"/>
    <property type="project" value="InterPro"/>
</dbReference>
<evidence type="ECO:0000256" key="1">
    <source>
        <dbReference type="ARBA" id="ARBA00005525"/>
    </source>
</evidence>
<feature type="domain" description="Pyrroline-5-carboxylate reductase catalytic N-terminal" evidence="6">
    <location>
        <begin position="5"/>
        <end position="111"/>
    </location>
</feature>
<dbReference type="HAMAP" id="MF_01925">
    <property type="entry name" value="P5C_reductase"/>
    <property type="match status" value="1"/>
</dbReference>
<proteinExistence type="inferred from homology"/>
<organism evidence="8 9">
    <name type="scientific">Conoideocrella luteorostrata</name>
    <dbReference type="NCBI Taxonomy" id="1105319"/>
    <lineage>
        <taxon>Eukaryota</taxon>
        <taxon>Fungi</taxon>
        <taxon>Dikarya</taxon>
        <taxon>Ascomycota</taxon>
        <taxon>Pezizomycotina</taxon>
        <taxon>Sordariomycetes</taxon>
        <taxon>Hypocreomycetidae</taxon>
        <taxon>Hypocreales</taxon>
        <taxon>Clavicipitaceae</taxon>
        <taxon>Conoideocrella</taxon>
    </lineage>
</organism>
<accession>A0AAJ0CH14</accession>
<evidence type="ECO:0000256" key="5">
    <source>
        <dbReference type="SAM" id="SignalP"/>
    </source>
</evidence>